<dbReference type="SMART" id="SM00347">
    <property type="entry name" value="HTH_MARR"/>
    <property type="match status" value="1"/>
</dbReference>
<reference evidence="3 4" key="1">
    <citation type="submission" date="2024-09" db="EMBL/GenBank/DDBJ databases">
        <title>The Natural Products Discovery Center: Release of the First 8490 Sequenced Strains for Exploring Actinobacteria Biosynthetic Diversity.</title>
        <authorList>
            <person name="Kalkreuter E."/>
            <person name="Kautsar S.A."/>
            <person name="Yang D."/>
            <person name="Bader C.D."/>
            <person name="Teijaro C.N."/>
            <person name="Fluegel L."/>
            <person name="Davis C.M."/>
            <person name="Simpson J.R."/>
            <person name="Lauterbach L."/>
            <person name="Steele A.D."/>
            <person name="Gui C."/>
            <person name="Meng S."/>
            <person name="Li G."/>
            <person name="Viehrig K."/>
            <person name="Ye F."/>
            <person name="Su P."/>
            <person name="Kiefer A.F."/>
            <person name="Nichols A."/>
            <person name="Cepeda A.J."/>
            <person name="Yan W."/>
            <person name="Fan B."/>
            <person name="Jiang Y."/>
            <person name="Adhikari A."/>
            <person name="Zheng C.-J."/>
            <person name="Schuster L."/>
            <person name="Cowan T.M."/>
            <person name="Smanski M.J."/>
            <person name="Chevrette M.G."/>
            <person name="De Carvalho L.P.S."/>
            <person name="Shen B."/>
        </authorList>
    </citation>
    <scope>NUCLEOTIDE SEQUENCE [LARGE SCALE GENOMIC DNA]</scope>
    <source>
        <strain evidence="3 4">NPDC058753</strain>
    </source>
</reference>
<dbReference type="PANTHER" id="PTHR33164:SF103">
    <property type="entry name" value="REGULATORY PROTEIN MARR"/>
    <property type="match status" value="1"/>
</dbReference>
<evidence type="ECO:0000256" key="1">
    <source>
        <dbReference type="SAM" id="MobiDB-lite"/>
    </source>
</evidence>
<comment type="caution">
    <text evidence="3">The sequence shown here is derived from an EMBL/GenBank/DDBJ whole genome shotgun (WGS) entry which is preliminary data.</text>
</comment>
<dbReference type="InterPro" id="IPR039422">
    <property type="entry name" value="MarR/SlyA-like"/>
</dbReference>
<gene>
    <name evidence="3" type="ORF">ACFW6T_16805</name>
</gene>
<feature type="compositionally biased region" description="Acidic residues" evidence="1">
    <location>
        <begin position="152"/>
        <end position="165"/>
    </location>
</feature>
<dbReference type="InterPro" id="IPR000835">
    <property type="entry name" value="HTH_MarR-typ"/>
</dbReference>
<feature type="region of interest" description="Disordered" evidence="1">
    <location>
        <begin position="147"/>
        <end position="184"/>
    </location>
</feature>
<feature type="domain" description="HTH marR-type" evidence="2">
    <location>
        <begin position="14"/>
        <end position="147"/>
    </location>
</feature>
<evidence type="ECO:0000313" key="4">
    <source>
        <dbReference type="Proteomes" id="UP001599542"/>
    </source>
</evidence>
<dbReference type="Proteomes" id="UP001599542">
    <property type="component" value="Unassembled WGS sequence"/>
</dbReference>
<dbReference type="SUPFAM" id="SSF46785">
    <property type="entry name" value="Winged helix' DNA-binding domain"/>
    <property type="match status" value="1"/>
</dbReference>
<dbReference type="PROSITE" id="PS50995">
    <property type="entry name" value="HTH_MARR_2"/>
    <property type="match status" value="1"/>
</dbReference>
<name>A0ABW6GLM5_9ACTN</name>
<dbReference type="EMBL" id="JBHYPX010000031">
    <property type="protein sequence ID" value="MFE1353640.1"/>
    <property type="molecule type" value="Genomic_DNA"/>
</dbReference>
<dbReference type="PANTHER" id="PTHR33164">
    <property type="entry name" value="TRANSCRIPTIONAL REGULATOR, MARR FAMILY"/>
    <property type="match status" value="1"/>
</dbReference>
<dbReference type="PRINTS" id="PR00598">
    <property type="entry name" value="HTHMARR"/>
</dbReference>
<organism evidence="3 4">
    <name type="scientific">Kitasatospora phosalacinea</name>
    <dbReference type="NCBI Taxonomy" id="2065"/>
    <lineage>
        <taxon>Bacteria</taxon>
        <taxon>Bacillati</taxon>
        <taxon>Actinomycetota</taxon>
        <taxon>Actinomycetes</taxon>
        <taxon>Kitasatosporales</taxon>
        <taxon>Streptomycetaceae</taxon>
        <taxon>Kitasatospora</taxon>
    </lineage>
</organism>
<dbReference type="RefSeq" id="WP_380321164.1">
    <property type="nucleotide sequence ID" value="NZ_JBHYPW010000013.1"/>
</dbReference>
<keyword evidence="4" id="KW-1185">Reference proteome</keyword>
<evidence type="ECO:0000259" key="2">
    <source>
        <dbReference type="PROSITE" id="PS50995"/>
    </source>
</evidence>
<sequence>MAEEPAARQRFGSSDALVDELFATTHKLRTFVDSRLREHGASVARLRTLRVLALAGEPLRMRDLAEHVGNAPRTTTTIVDSLERDGLVERVRHPTDRRAFLLTLTTEGTRRHHEAEELDQAALATATSTLNTTEREQLRTLLSRIRAAVDTDGGDDGNGDDDGNDEGNSGGNSNGNSGDEGGEG</sequence>
<dbReference type="InterPro" id="IPR036388">
    <property type="entry name" value="WH-like_DNA-bd_sf"/>
</dbReference>
<dbReference type="InterPro" id="IPR036390">
    <property type="entry name" value="WH_DNA-bd_sf"/>
</dbReference>
<accession>A0ABW6GLM5</accession>
<protein>
    <submittedName>
        <fullName evidence="3">MarR family winged helix-turn-helix transcriptional regulator</fullName>
    </submittedName>
</protein>
<proteinExistence type="predicted"/>
<dbReference type="Gene3D" id="1.10.10.10">
    <property type="entry name" value="Winged helix-like DNA-binding domain superfamily/Winged helix DNA-binding domain"/>
    <property type="match status" value="1"/>
</dbReference>
<evidence type="ECO:0000313" key="3">
    <source>
        <dbReference type="EMBL" id="MFE1353640.1"/>
    </source>
</evidence>
<dbReference type="Pfam" id="PF01047">
    <property type="entry name" value="MarR"/>
    <property type="match status" value="1"/>
</dbReference>